<dbReference type="EMBL" id="MAYT01000023">
    <property type="protein sequence ID" value="OCA87316.1"/>
    <property type="molecule type" value="Genomic_DNA"/>
</dbReference>
<dbReference type="Proteomes" id="UP000092578">
    <property type="component" value="Unassembled WGS sequence"/>
</dbReference>
<dbReference type="Gene3D" id="6.20.20.10">
    <property type="match status" value="1"/>
</dbReference>
<evidence type="ECO:0008006" key="3">
    <source>
        <dbReference type="Google" id="ProtNLM"/>
    </source>
</evidence>
<sequence length="146" mass="16553">MARKWKARKRVWNGRVYDSKAEADYHKLLSVDPAVQSVQVQPEFEVIPAYTVICYRCEGTGRNISKKTGRAIQCSLCSGKGSKTKAGAKYTADFLVTYKNGWTEIVDIKGGPASRDFSLRRKLLERQLGTEVVVMEYTNGAWKRKR</sequence>
<evidence type="ECO:0000313" key="2">
    <source>
        <dbReference type="Proteomes" id="UP000092578"/>
    </source>
</evidence>
<dbReference type="RefSeq" id="WP_065410765.1">
    <property type="nucleotide sequence ID" value="NZ_MAYT01000023.1"/>
</dbReference>
<keyword evidence="2" id="KW-1185">Reference proteome</keyword>
<dbReference type="Pfam" id="PF06356">
    <property type="entry name" value="DUF1064"/>
    <property type="match status" value="1"/>
</dbReference>
<reference evidence="2" key="1">
    <citation type="submission" date="2016-05" db="EMBL/GenBank/DDBJ databases">
        <authorList>
            <person name="Liu B."/>
            <person name="Wang J."/>
            <person name="Zhu Y."/>
            <person name="Liu G."/>
            <person name="Chen Q."/>
            <person name="Chen Z."/>
            <person name="Lan J."/>
            <person name="Che J."/>
            <person name="Ge C."/>
            <person name="Shi H."/>
            <person name="Pan Z."/>
            <person name="Liu X."/>
        </authorList>
    </citation>
    <scope>NUCLEOTIDE SEQUENCE [LARGE SCALE GENOMIC DNA]</scope>
    <source>
        <strain evidence="2">FJAT-27215</strain>
    </source>
</reference>
<dbReference type="SUPFAM" id="SSF57938">
    <property type="entry name" value="DnaJ/Hsp40 cysteine-rich domain"/>
    <property type="match status" value="1"/>
</dbReference>
<accession>A0A1B9ATT7</accession>
<dbReference type="InterPro" id="IPR009414">
    <property type="entry name" value="DUF1064"/>
</dbReference>
<proteinExistence type="predicted"/>
<protein>
    <recommendedName>
        <fullName evidence="3">DUF1064 domain-containing protein</fullName>
    </recommendedName>
</protein>
<name>A0A1B9ATT7_9BACI</name>
<evidence type="ECO:0000313" key="1">
    <source>
        <dbReference type="EMBL" id="OCA87316.1"/>
    </source>
</evidence>
<organism evidence="1 2">
    <name type="scientific">Pseudobacillus wudalianchiensis</name>
    <dbReference type="NCBI Taxonomy" id="1743143"/>
    <lineage>
        <taxon>Bacteria</taxon>
        <taxon>Bacillati</taxon>
        <taxon>Bacillota</taxon>
        <taxon>Bacilli</taxon>
        <taxon>Bacillales</taxon>
        <taxon>Bacillaceae</taxon>
        <taxon>Pseudobacillus</taxon>
    </lineage>
</organism>
<comment type="caution">
    <text evidence="1">The sequence shown here is derived from an EMBL/GenBank/DDBJ whole genome shotgun (WGS) entry which is preliminary data.</text>
</comment>
<gene>
    <name evidence="1" type="ORF">A8F95_08710</name>
</gene>
<dbReference type="AlphaFoldDB" id="A0A1B9ATT7"/>
<dbReference type="InterPro" id="IPR036410">
    <property type="entry name" value="HSP_DnaJ_Cys-rich_dom_sf"/>
</dbReference>